<accession>A0A0G4GL79</accession>
<feature type="domain" description="Response regulatory" evidence="9">
    <location>
        <begin position="652"/>
        <end position="794"/>
    </location>
</feature>
<evidence type="ECO:0000259" key="9">
    <source>
        <dbReference type="PROSITE" id="PS50110"/>
    </source>
</evidence>
<organism evidence="10">
    <name type="scientific">Chromera velia CCMP2878</name>
    <dbReference type="NCBI Taxonomy" id="1169474"/>
    <lineage>
        <taxon>Eukaryota</taxon>
        <taxon>Sar</taxon>
        <taxon>Alveolata</taxon>
        <taxon>Colpodellida</taxon>
        <taxon>Chromeraceae</taxon>
        <taxon>Chromera</taxon>
    </lineage>
</organism>
<dbReference type="Pfam" id="PF00072">
    <property type="entry name" value="Response_reg"/>
    <property type="match status" value="1"/>
</dbReference>
<dbReference type="PRINTS" id="PR00344">
    <property type="entry name" value="BCTRLSENSOR"/>
</dbReference>
<dbReference type="GO" id="GO:0000155">
    <property type="term" value="F:phosphorelay sensor kinase activity"/>
    <property type="evidence" value="ECO:0007669"/>
    <property type="project" value="TreeGrafter"/>
</dbReference>
<dbReference type="SUPFAM" id="SSF52172">
    <property type="entry name" value="CheY-like"/>
    <property type="match status" value="1"/>
</dbReference>
<dbReference type="EMBL" id="CDMZ01001325">
    <property type="protein sequence ID" value="CEM30809.1"/>
    <property type="molecule type" value="Genomic_DNA"/>
</dbReference>
<feature type="region of interest" description="Disordered" evidence="6">
    <location>
        <begin position="359"/>
        <end position="380"/>
    </location>
</feature>
<keyword evidence="3" id="KW-0808">Transferase</keyword>
<reference evidence="10" key="1">
    <citation type="submission" date="2014-11" db="EMBL/GenBank/DDBJ databases">
        <authorList>
            <person name="Otto D Thomas"/>
            <person name="Naeem Raeece"/>
        </authorList>
    </citation>
    <scope>NUCLEOTIDE SEQUENCE</scope>
</reference>
<dbReference type="GO" id="GO:0005886">
    <property type="term" value="C:plasma membrane"/>
    <property type="evidence" value="ECO:0007669"/>
    <property type="project" value="TreeGrafter"/>
</dbReference>
<dbReference type="InterPro" id="IPR036890">
    <property type="entry name" value="HATPase_C_sf"/>
</dbReference>
<dbReference type="PROSITE" id="PS50109">
    <property type="entry name" value="HIS_KIN"/>
    <property type="match status" value="1"/>
</dbReference>
<dbReference type="PhylomeDB" id="A0A0G4GL79"/>
<dbReference type="Gene3D" id="1.10.287.130">
    <property type="match status" value="1"/>
</dbReference>
<evidence type="ECO:0000256" key="5">
    <source>
        <dbReference type="PROSITE-ProRule" id="PRU00169"/>
    </source>
</evidence>
<evidence type="ECO:0000256" key="1">
    <source>
        <dbReference type="ARBA" id="ARBA00000085"/>
    </source>
</evidence>
<dbReference type="InterPro" id="IPR004358">
    <property type="entry name" value="Sig_transdc_His_kin-like_C"/>
</dbReference>
<dbReference type="Gene3D" id="3.40.50.2300">
    <property type="match status" value="1"/>
</dbReference>
<dbReference type="EC" id="2.7.13.3" evidence="2"/>
<evidence type="ECO:0000256" key="3">
    <source>
        <dbReference type="ARBA" id="ARBA00022679"/>
    </source>
</evidence>
<dbReference type="SUPFAM" id="SSF55874">
    <property type="entry name" value="ATPase domain of HSP90 chaperone/DNA topoisomerase II/histidine kinase"/>
    <property type="match status" value="1"/>
</dbReference>
<evidence type="ECO:0000256" key="4">
    <source>
        <dbReference type="ARBA" id="ARBA00022777"/>
    </source>
</evidence>
<name>A0A0G4GL79_9ALVE</name>
<keyword evidence="4" id="KW-0418">Kinase</keyword>
<evidence type="ECO:0000259" key="8">
    <source>
        <dbReference type="PROSITE" id="PS50109"/>
    </source>
</evidence>
<proteinExistence type="predicted"/>
<dbReference type="Gene3D" id="3.30.565.10">
    <property type="entry name" value="Histidine kinase-like ATPase, C-terminal domain"/>
    <property type="match status" value="1"/>
</dbReference>
<dbReference type="CDD" id="cd17546">
    <property type="entry name" value="REC_hyHK_CKI1_RcsC-like"/>
    <property type="match status" value="1"/>
</dbReference>
<dbReference type="InterPro" id="IPR003594">
    <property type="entry name" value="HATPase_dom"/>
</dbReference>
<evidence type="ECO:0000313" key="10">
    <source>
        <dbReference type="EMBL" id="CEM30809.1"/>
    </source>
</evidence>
<dbReference type="InterPro" id="IPR005467">
    <property type="entry name" value="His_kinase_dom"/>
</dbReference>
<keyword evidence="7" id="KW-1133">Transmembrane helix</keyword>
<dbReference type="InterPro" id="IPR011006">
    <property type="entry name" value="CheY-like_superfamily"/>
</dbReference>
<feature type="modified residue" description="4-aspartylphosphate" evidence="5">
    <location>
        <position position="703"/>
    </location>
</feature>
<feature type="region of interest" description="Disordered" evidence="6">
    <location>
        <begin position="725"/>
        <end position="748"/>
    </location>
</feature>
<dbReference type="PROSITE" id="PS50110">
    <property type="entry name" value="RESPONSE_REGULATORY"/>
    <property type="match status" value="1"/>
</dbReference>
<dbReference type="Pfam" id="PF02518">
    <property type="entry name" value="HATPase_c"/>
    <property type="match status" value="1"/>
</dbReference>
<keyword evidence="7" id="KW-0812">Transmembrane</keyword>
<dbReference type="InterPro" id="IPR001789">
    <property type="entry name" value="Sig_transdc_resp-reg_receiver"/>
</dbReference>
<comment type="catalytic activity">
    <reaction evidence="1">
        <text>ATP + protein L-histidine = ADP + protein N-phospho-L-histidine.</text>
        <dbReference type="EC" id="2.7.13.3"/>
    </reaction>
</comment>
<feature type="domain" description="Histidine kinase" evidence="8">
    <location>
        <begin position="157"/>
        <end position="465"/>
    </location>
</feature>
<protein>
    <recommendedName>
        <fullName evidence="2">histidine kinase</fullName>
        <ecNumber evidence="2">2.7.13.3</ecNumber>
    </recommendedName>
</protein>
<keyword evidence="7" id="KW-0472">Membrane</keyword>
<feature type="transmembrane region" description="Helical" evidence="7">
    <location>
        <begin position="28"/>
        <end position="49"/>
    </location>
</feature>
<dbReference type="VEuPathDB" id="CryptoDB:Cvel_4858"/>
<dbReference type="PANTHER" id="PTHR43047:SF62">
    <property type="entry name" value="SENSOR HISTIDINE KINASE DPIB"/>
    <property type="match status" value="1"/>
</dbReference>
<dbReference type="SMART" id="SM00448">
    <property type="entry name" value="REC"/>
    <property type="match status" value="1"/>
</dbReference>
<evidence type="ECO:0000256" key="2">
    <source>
        <dbReference type="ARBA" id="ARBA00012438"/>
    </source>
</evidence>
<keyword evidence="5" id="KW-0597">Phosphoprotein</keyword>
<evidence type="ECO:0000256" key="7">
    <source>
        <dbReference type="SAM" id="Phobius"/>
    </source>
</evidence>
<feature type="transmembrane region" description="Helical" evidence="7">
    <location>
        <begin position="61"/>
        <end position="81"/>
    </location>
</feature>
<dbReference type="AlphaFoldDB" id="A0A0G4GL79"/>
<sequence length="809" mass="87727">MNSAPSTCGGLAAMQEFVLRAEPVEENLETAVCVFVIFLCWGLFGLLCLNGLHSVTAVAGLYVFVGVGSVLHVSTSGWLLLTCNSCLTFILTVANYPSMMLTGSDLPDGTTFAITTVACIAHGTVVRSVVSHLLHTKKVAQAAQAFAETKQQSFVSYLMHEVRNPLAASLLLADEQNALLMKSSDRLKDFTRPLPEAQSMRLLEGVEESNALTSLIRAQIIQIGNVCNDVLQLEKLQSGDLQMDFESRRIETFVEKLVATGEALAREKHLSFSVDVNVNEALFLTDKEKEKDTADLHIPSGERQRLSAGGRSDLSQLTMTADCARLDQTVTNLVSNACKFTPSGGSVFLSIAVNPADQPASVGGSTSAEGTDLGGSDGSLPPPQWASVCVTVRDTGVGIEKEKFEKMFHAYRLIRAGQFQNSAGSGLGLSINRLIMEAHPGGRLSASSEGLGMGSEFKVEFVTPVGLSETPLTVFQTRRELLERRRMHTHAARRSSDSALVVRCHPAVSPWCINDSAPMHGMLTTMEAPNAGRGNPRRTEFSLSAQLNSPLDATNRSLPPFNFSTEGTHRGMDVSLWCNPEEKEKEALDETETISTSCISPHSDGTCTQHPHPSSPPTRHIVTLIDSDTESESLSSSPIGEGGEEPFTVTADVLVVDDNQIVQSAVAMSLKRMGLSIEVCGDGTEAVSRIVDRGERYHLVLMDRNMPKMEGPEAISAILSHFRNTRDQKEREKETDNRRCKTEEQTERADQPPIILGLTGQTEGATDFLTAGAESVLFKPVTYEGLRKAIQTANEEGRTLHQLTEKHKA</sequence>
<evidence type="ECO:0000256" key="6">
    <source>
        <dbReference type="SAM" id="MobiDB-lite"/>
    </source>
</evidence>
<dbReference type="PANTHER" id="PTHR43047">
    <property type="entry name" value="TWO-COMPONENT HISTIDINE PROTEIN KINASE"/>
    <property type="match status" value="1"/>
</dbReference>
<gene>
    <name evidence="10" type="ORF">Cvel_4858</name>
</gene>
<dbReference type="GO" id="GO:0009927">
    <property type="term" value="F:histidine phosphotransfer kinase activity"/>
    <property type="evidence" value="ECO:0007669"/>
    <property type="project" value="TreeGrafter"/>
</dbReference>
<dbReference type="SMART" id="SM00387">
    <property type="entry name" value="HATPase_c"/>
    <property type="match status" value="1"/>
</dbReference>